<protein>
    <recommendedName>
        <fullName evidence="5">CDP-diacylglycerol--serine O-phosphatidyltransferase</fullName>
        <ecNumber evidence="4">2.7.8.8</ecNumber>
    </recommendedName>
    <alternativeName>
        <fullName evidence="14">Phosphatidylserine synthase</fullName>
    </alternativeName>
</protein>
<evidence type="ECO:0000256" key="11">
    <source>
        <dbReference type="ARBA" id="ARBA00023136"/>
    </source>
</evidence>
<organism evidence="18 19">
    <name type="scientific">Thiohalocapsa halophila</name>
    <dbReference type="NCBI Taxonomy" id="69359"/>
    <lineage>
        <taxon>Bacteria</taxon>
        <taxon>Pseudomonadati</taxon>
        <taxon>Pseudomonadota</taxon>
        <taxon>Gammaproteobacteria</taxon>
        <taxon>Chromatiales</taxon>
        <taxon>Chromatiaceae</taxon>
        <taxon>Thiohalocapsa</taxon>
    </lineage>
</organism>
<keyword evidence="8 17" id="KW-0812">Transmembrane</keyword>
<keyword evidence="13" id="KW-1208">Phospholipid metabolism</keyword>
<keyword evidence="7 15" id="KW-0808">Transferase</keyword>
<dbReference type="PANTHER" id="PTHR14269">
    <property type="entry name" value="CDP-DIACYLGLYCEROL--GLYCEROL-3-PHOSPHATE 3-PHOSPHATIDYLTRANSFERASE-RELATED"/>
    <property type="match status" value="1"/>
</dbReference>
<dbReference type="InterPro" id="IPR004533">
    <property type="entry name" value="CDP-diaglyc--ser_O-PTrfase"/>
</dbReference>
<evidence type="ECO:0000256" key="9">
    <source>
        <dbReference type="ARBA" id="ARBA00022989"/>
    </source>
</evidence>
<dbReference type="RefSeq" id="WP_200233135.1">
    <property type="nucleotide sequence ID" value="NZ_NRRV01000001.1"/>
</dbReference>
<comment type="similarity">
    <text evidence="3 15">Belongs to the CDP-alcohol phosphatidyltransferase class-I family.</text>
</comment>
<evidence type="ECO:0000256" key="15">
    <source>
        <dbReference type="RuleBase" id="RU003750"/>
    </source>
</evidence>
<dbReference type="Pfam" id="PF01066">
    <property type="entry name" value="CDP-OH_P_transf"/>
    <property type="match status" value="1"/>
</dbReference>
<dbReference type="InterPro" id="IPR000462">
    <property type="entry name" value="CDP-OH_P_trans"/>
</dbReference>
<feature type="transmembrane region" description="Helical" evidence="17">
    <location>
        <begin position="42"/>
        <end position="62"/>
    </location>
</feature>
<name>A0ABS1CBP2_9GAMM</name>
<dbReference type="EMBL" id="NRRV01000001">
    <property type="protein sequence ID" value="MBK1629328.1"/>
    <property type="molecule type" value="Genomic_DNA"/>
</dbReference>
<dbReference type="InterPro" id="IPR048254">
    <property type="entry name" value="CDP_ALCOHOL_P_TRANSF_CS"/>
</dbReference>
<feature type="transmembrane region" description="Helical" evidence="17">
    <location>
        <begin position="161"/>
        <end position="180"/>
    </location>
</feature>
<evidence type="ECO:0000256" key="5">
    <source>
        <dbReference type="ARBA" id="ARBA00017171"/>
    </source>
</evidence>
<feature type="transmembrane region" description="Helical" evidence="17">
    <location>
        <begin position="220"/>
        <end position="239"/>
    </location>
</feature>
<dbReference type="EC" id="2.7.8.8" evidence="4"/>
<keyword evidence="12" id="KW-0594">Phospholipid biosynthesis</keyword>
<evidence type="ECO:0000256" key="1">
    <source>
        <dbReference type="ARBA" id="ARBA00000287"/>
    </source>
</evidence>
<keyword evidence="10" id="KW-0443">Lipid metabolism</keyword>
<accession>A0ABS1CBP2</accession>
<evidence type="ECO:0000256" key="7">
    <source>
        <dbReference type="ARBA" id="ARBA00022679"/>
    </source>
</evidence>
<evidence type="ECO:0000256" key="4">
    <source>
        <dbReference type="ARBA" id="ARBA00013174"/>
    </source>
</evidence>
<evidence type="ECO:0000256" key="12">
    <source>
        <dbReference type="ARBA" id="ARBA00023209"/>
    </source>
</evidence>
<evidence type="ECO:0000256" key="10">
    <source>
        <dbReference type="ARBA" id="ARBA00023098"/>
    </source>
</evidence>
<proteinExistence type="inferred from homology"/>
<evidence type="ECO:0000256" key="17">
    <source>
        <dbReference type="SAM" id="Phobius"/>
    </source>
</evidence>
<sequence>MPEPPYNPHQHGPESEPEPVPAPAAGPGQAPSGRSRRRRRGIYLLPNLFTTAALFAGFYAVLSANAGRYEAAALAIFAAMLLDGFDGRIARMTNTQTDFGAEFDSLSDMVAFGVAPALVAYEWALGGLGKLGWLAAFVYTAGAALRLARFNTQIGIADKRYFQGLPSPAAAAIIAASVWIGVDNGIAGASVSLLVALFTAGAGLLMVSNFRYQSFKLLDLNGQVPFMVMVVVMLGFALVVLDPPIVLFLLFLAYALSGPVLTLVQRRRRRGRRRREPAPGRS</sequence>
<evidence type="ECO:0000313" key="19">
    <source>
        <dbReference type="Proteomes" id="UP000748752"/>
    </source>
</evidence>
<dbReference type="InterPro" id="IPR043130">
    <property type="entry name" value="CDP-OH_PTrfase_TM_dom"/>
</dbReference>
<reference evidence="18 19" key="1">
    <citation type="journal article" date="2020" name="Microorganisms">
        <title>Osmotic Adaptation and Compatible Solute Biosynthesis of Phototrophic Bacteria as Revealed from Genome Analyses.</title>
        <authorList>
            <person name="Imhoff J.F."/>
            <person name="Rahn T."/>
            <person name="Kunzel S."/>
            <person name="Keller A."/>
            <person name="Neulinger S.C."/>
        </authorList>
    </citation>
    <scope>NUCLEOTIDE SEQUENCE [LARGE SCALE GENOMIC DNA]</scope>
    <source>
        <strain evidence="18 19">DSM 6210</strain>
    </source>
</reference>
<dbReference type="InterPro" id="IPR050324">
    <property type="entry name" value="CDP-alcohol_PTase-I"/>
</dbReference>
<evidence type="ECO:0000256" key="8">
    <source>
        <dbReference type="ARBA" id="ARBA00022692"/>
    </source>
</evidence>
<evidence type="ECO:0000313" key="18">
    <source>
        <dbReference type="EMBL" id="MBK1629328.1"/>
    </source>
</evidence>
<evidence type="ECO:0000256" key="3">
    <source>
        <dbReference type="ARBA" id="ARBA00010441"/>
    </source>
</evidence>
<feature type="transmembrane region" description="Helical" evidence="17">
    <location>
        <begin position="186"/>
        <end position="208"/>
    </location>
</feature>
<evidence type="ECO:0000256" key="14">
    <source>
        <dbReference type="ARBA" id="ARBA00032361"/>
    </source>
</evidence>
<feature type="region of interest" description="Disordered" evidence="16">
    <location>
        <begin position="1"/>
        <end position="36"/>
    </location>
</feature>
<evidence type="ECO:0000256" key="6">
    <source>
        <dbReference type="ARBA" id="ARBA00022516"/>
    </source>
</evidence>
<keyword evidence="6" id="KW-0444">Lipid biosynthesis</keyword>
<dbReference type="PROSITE" id="PS00379">
    <property type="entry name" value="CDP_ALCOHOL_P_TRANSF"/>
    <property type="match status" value="1"/>
</dbReference>
<keyword evidence="19" id="KW-1185">Reference proteome</keyword>
<feature type="transmembrane region" description="Helical" evidence="17">
    <location>
        <begin position="245"/>
        <end position="264"/>
    </location>
</feature>
<evidence type="ECO:0000256" key="2">
    <source>
        <dbReference type="ARBA" id="ARBA00004127"/>
    </source>
</evidence>
<dbReference type="Proteomes" id="UP000748752">
    <property type="component" value="Unassembled WGS sequence"/>
</dbReference>
<keyword evidence="11 17" id="KW-0472">Membrane</keyword>
<comment type="subcellular location">
    <subcellularLocation>
        <location evidence="2">Endomembrane system</location>
        <topology evidence="2">Multi-pass membrane protein</topology>
    </subcellularLocation>
</comment>
<dbReference type="PANTHER" id="PTHR14269:SF61">
    <property type="entry name" value="CDP-DIACYLGLYCEROL--SERINE O-PHOSPHATIDYLTRANSFERASE"/>
    <property type="match status" value="1"/>
</dbReference>
<keyword evidence="9 17" id="KW-1133">Transmembrane helix</keyword>
<gene>
    <name evidence="18" type="primary">pssA</name>
    <name evidence="18" type="ORF">CKO31_00980</name>
</gene>
<dbReference type="Gene3D" id="1.20.120.1760">
    <property type="match status" value="1"/>
</dbReference>
<comment type="caution">
    <text evidence="18">The sequence shown here is derived from an EMBL/GenBank/DDBJ whole genome shotgun (WGS) entry which is preliminary data.</text>
</comment>
<comment type="catalytic activity">
    <reaction evidence="1">
        <text>a CDP-1,2-diacyl-sn-glycerol + L-serine = a 1,2-diacyl-sn-glycero-3-phospho-L-serine + CMP + H(+)</text>
        <dbReference type="Rhea" id="RHEA:16913"/>
        <dbReference type="ChEBI" id="CHEBI:15378"/>
        <dbReference type="ChEBI" id="CHEBI:33384"/>
        <dbReference type="ChEBI" id="CHEBI:57262"/>
        <dbReference type="ChEBI" id="CHEBI:58332"/>
        <dbReference type="ChEBI" id="CHEBI:60377"/>
        <dbReference type="EC" id="2.7.8.8"/>
    </reaction>
</comment>
<dbReference type="NCBIfam" id="TIGR00473">
    <property type="entry name" value="pssA"/>
    <property type="match status" value="1"/>
</dbReference>
<feature type="transmembrane region" description="Helical" evidence="17">
    <location>
        <begin position="131"/>
        <end position="149"/>
    </location>
</feature>
<evidence type="ECO:0000256" key="13">
    <source>
        <dbReference type="ARBA" id="ARBA00023264"/>
    </source>
</evidence>
<evidence type="ECO:0000256" key="16">
    <source>
        <dbReference type="SAM" id="MobiDB-lite"/>
    </source>
</evidence>